<sequence length="63" mass="7048">MDDFDHPGIELLMPYFIDCPPPASGLACVISHPGTVHIMRLPRMNRHFATTARRSREPSIACT</sequence>
<dbReference type="Proteomes" id="UP000062519">
    <property type="component" value="Chromosome 1"/>
</dbReference>
<name>A0A1B4FHM0_9BURK</name>
<dbReference type="AlphaFoldDB" id="A0A1B4FHM0"/>
<organism evidence="1 2">
    <name type="scientific">Burkholderia mayonis</name>
    <dbReference type="NCBI Taxonomy" id="1385591"/>
    <lineage>
        <taxon>Bacteria</taxon>
        <taxon>Pseudomonadati</taxon>
        <taxon>Pseudomonadota</taxon>
        <taxon>Betaproteobacteria</taxon>
        <taxon>Burkholderiales</taxon>
        <taxon>Burkholderiaceae</taxon>
        <taxon>Burkholderia</taxon>
        <taxon>pseudomallei group</taxon>
    </lineage>
</organism>
<keyword evidence="2" id="KW-1185">Reference proteome</keyword>
<gene>
    <name evidence="1" type="ORF">WS70_16265</name>
</gene>
<evidence type="ECO:0000313" key="1">
    <source>
        <dbReference type="EMBL" id="AOJ03193.1"/>
    </source>
</evidence>
<protein>
    <submittedName>
        <fullName evidence="1">Uncharacterized protein</fullName>
    </submittedName>
</protein>
<evidence type="ECO:0000313" key="2">
    <source>
        <dbReference type="Proteomes" id="UP000062519"/>
    </source>
</evidence>
<dbReference type="KEGG" id="buu:WS70_16265"/>
<accession>A0A1B4FHM0</accession>
<dbReference type="EMBL" id="CP013386">
    <property type="protein sequence ID" value="AOJ03193.1"/>
    <property type="molecule type" value="Genomic_DNA"/>
</dbReference>
<reference evidence="1 2" key="1">
    <citation type="submission" date="2015-12" db="EMBL/GenBank/DDBJ databases">
        <title>Diversity of Burkholderia near neighbor genomes.</title>
        <authorList>
            <person name="Sahl J."/>
            <person name="Wagner D."/>
            <person name="Keim P."/>
        </authorList>
    </citation>
    <scope>NUCLEOTIDE SEQUENCE [LARGE SCALE GENOMIC DNA]</scope>
    <source>
        <strain evidence="1 2">BDU6</strain>
    </source>
</reference>
<proteinExistence type="predicted"/>